<keyword evidence="1" id="KW-0378">Hydrolase</keyword>
<gene>
    <name evidence="1" type="ORF">SEA_PHABBA_166</name>
</gene>
<keyword evidence="1" id="KW-0255">Endonuclease</keyword>
<protein>
    <submittedName>
        <fullName evidence="1">HNH endonuclease</fullName>
    </submittedName>
</protein>
<sequence length="120" mass="13915">MPQKDPEAYKAYQKAYQREYYLKNREQRIANAKVQNAAHRQRLLSTVREAKSAPCADCKVSYPYYVMQFDHVRGVKLFNIANASGGRRSMKSLQDEIDKCDVVCANCHAARTWRRLVMPV</sequence>
<accession>A0A249XSU0</accession>
<organism evidence="1 2">
    <name type="scientific">Mycobacterium phage Phabba</name>
    <dbReference type="NCBI Taxonomy" id="2027899"/>
    <lineage>
        <taxon>Viruses</taxon>
        <taxon>Duplodnaviria</taxon>
        <taxon>Heunggongvirae</taxon>
        <taxon>Uroviricota</taxon>
        <taxon>Caudoviricetes</taxon>
        <taxon>Ceeclamvirinae</taxon>
        <taxon>Myrnavirus</taxon>
        <taxon>Myrnavirus phabba</taxon>
        <taxon>Myranavirus phabba</taxon>
    </lineage>
</organism>
<name>A0A249XSU0_9CAUD</name>
<dbReference type="EMBL" id="MF668280">
    <property type="protein sequence ID" value="ASZ74720.1"/>
    <property type="molecule type" value="Genomic_DNA"/>
</dbReference>
<dbReference type="Proteomes" id="UP000226037">
    <property type="component" value="Segment"/>
</dbReference>
<proteinExistence type="predicted"/>
<keyword evidence="2" id="KW-1185">Reference proteome</keyword>
<evidence type="ECO:0000313" key="2">
    <source>
        <dbReference type="Proteomes" id="UP000226037"/>
    </source>
</evidence>
<reference evidence="2" key="1">
    <citation type="submission" date="2017-08" db="EMBL/GenBank/DDBJ databases">
        <authorList>
            <person name="de Groot N.N."/>
        </authorList>
    </citation>
    <scope>NUCLEOTIDE SEQUENCE [LARGE SCALE GENOMIC DNA]</scope>
</reference>
<dbReference type="GO" id="GO:0004519">
    <property type="term" value="F:endonuclease activity"/>
    <property type="evidence" value="ECO:0007669"/>
    <property type="project" value="UniProtKB-KW"/>
</dbReference>
<keyword evidence="1" id="KW-0540">Nuclease</keyword>
<evidence type="ECO:0000313" key="1">
    <source>
        <dbReference type="EMBL" id="ASZ74720.1"/>
    </source>
</evidence>